<evidence type="ECO:0000313" key="2">
    <source>
        <dbReference type="EMBL" id="QTR45314.1"/>
    </source>
</evidence>
<keyword evidence="3" id="KW-1185">Reference proteome</keyword>
<feature type="region of interest" description="Disordered" evidence="1">
    <location>
        <begin position="295"/>
        <end position="325"/>
    </location>
</feature>
<accession>A0ABX7WUH6</accession>
<evidence type="ECO:0008006" key="4">
    <source>
        <dbReference type="Google" id="ProtNLM"/>
    </source>
</evidence>
<name>A0ABX7WUH6_9GAMM</name>
<gene>
    <name evidence="2" type="ORF">J9253_15055</name>
</gene>
<feature type="compositionally biased region" description="Basic and acidic residues" evidence="1">
    <location>
        <begin position="298"/>
        <end position="325"/>
    </location>
</feature>
<dbReference type="EMBL" id="CP072801">
    <property type="protein sequence ID" value="QTR45314.1"/>
    <property type="molecule type" value="Genomic_DNA"/>
</dbReference>
<organism evidence="2 3">
    <name type="scientific">Thiothrix litoralis</name>
    <dbReference type="NCBI Taxonomy" id="2891210"/>
    <lineage>
        <taxon>Bacteria</taxon>
        <taxon>Pseudomonadati</taxon>
        <taxon>Pseudomonadota</taxon>
        <taxon>Gammaproteobacteria</taxon>
        <taxon>Thiotrichales</taxon>
        <taxon>Thiotrichaceae</taxon>
        <taxon>Thiothrix</taxon>
    </lineage>
</organism>
<sequence>MRIKPIFNLRVIYLVVASVSLLASCSKVIEVKPIGKDSSEVEEGILFYLPKTLVEVKYNTFDKSVVDVNDKSVSVNTTVIPDVEQKFLLNPDDARGFFKDAEKMEIVVSDSGIMTDFNLTWKDKTNEVLTNLTKLAINVAKMTRGGDVPVDRTEIIDPSSLVFHQVGDKYFEAEGDIMDGTHSLRIVSPVNLNVVYSIDSNSVESLKGIPYRIPVPVKIQILKSNKVIHEYYKSFLQGGQFAFAPIRSGMFSDKTLTIQFQEGGGGMKKYSSVDTAVGEKALTAYSATLNSVLEYENSEEKRGDDSNKEIANDSNNEEPKNESWN</sequence>
<protein>
    <recommendedName>
        <fullName evidence="4">DUF4382 domain-containing protein</fullName>
    </recommendedName>
</protein>
<proteinExistence type="predicted"/>
<evidence type="ECO:0000256" key="1">
    <source>
        <dbReference type="SAM" id="MobiDB-lite"/>
    </source>
</evidence>
<evidence type="ECO:0000313" key="3">
    <source>
        <dbReference type="Proteomes" id="UP000672039"/>
    </source>
</evidence>
<dbReference type="RefSeq" id="WP_210221731.1">
    <property type="nucleotide sequence ID" value="NZ_CP072801.1"/>
</dbReference>
<reference evidence="2 3" key="1">
    <citation type="submission" date="2021-04" db="EMBL/GenBank/DDBJ databases">
        <title>Genomics, taxonomy and metabolism of representatives of sulfur bacteria of the genus Thiothrix: Thiothrix fructosivorans QT, Thiothrix unzii A1T and three new species, Thiothrix subterranea sp. nov., Thiothrix litoralis sp. nov. and 'Candidatus Thiothrix anitrata' sp. nov.</title>
        <authorList>
            <person name="Ravin N.V."/>
            <person name="Smolyakov D."/>
            <person name="Rudenko T.S."/>
            <person name="Mardanov A.V."/>
            <person name="Beletsky A.V."/>
            <person name="Markov N.D."/>
            <person name="Fomenkov A.I."/>
            <person name="Roberts R.J."/>
            <person name="Karnachuk O.V."/>
            <person name="Novikov A."/>
            <person name="Grabovich M.Y."/>
        </authorList>
    </citation>
    <scope>NUCLEOTIDE SEQUENCE [LARGE SCALE GENOMIC DNA]</scope>
    <source>
        <strain evidence="2 3">AS</strain>
    </source>
</reference>
<dbReference type="Proteomes" id="UP000672039">
    <property type="component" value="Chromosome"/>
</dbReference>
<dbReference type="PROSITE" id="PS51257">
    <property type="entry name" value="PROKAR_LIPOPROTEIN"/>
    <property type="match status" value="1"/>
</dbReference>